<evidence type="ECO:0000313" key="2">
    <source>
        <dbReference type="EMBL" id="SIO31072.1"/>
    </source>
</evidence>
<dbReference type="EMBL" id="FSRG01000006">
    <property type="protein sequence ID" value="SIO31072.1"/>
    <property type="molecule type" value="Genomic_DNA"/>
</dbReference>
<name>A0A1N6IGA8_9BACT</name>
<gene>
    <name evidence="2" type="ORF">SAMN02745161_2727</name>
</gene>
<evidence type="ECO:0000256" key="1">
    <source>
        <dbReference type="SAM" id="Phobius"/>
    </source>
</evidence>
<keyword evidence="1" id="KW-0812">Transmembrane</keyword>
<keyword evidence="3" id="KW-1185">Reference proteome</keyword>
<sequence>MNNDSIRDFFLYHVILFLNTIEGLIPIGLFFLCLLIGCIILSKIIIKRAEKIMFNWVKNKQYQLIFYKRQRAVRIYCVFYIEVITPSGQLKKGYIRCGDLLFGILVDTVDVSWNEVINTPAP</sequence>
<protein>
    <submittedName>
        <fullName evidence="2">Uncharacterized protein</fullName>
    </submittedName>
</protein>
<dbReference type="AlphaFoldDB" id="A0A1N6IGA8"/>
<keyword evidence="1" id="KW-0472">Membrane</keyword>
<proteinExistence type="predicted"/>
<reference evidence="3" key="1">
    <citation type="submission" date="2016-11" db="EMBL/GenBank/DDBJ databases">
        <authorList>
            <person name="Varghese N."/>
            <person name="Submissions S."/>
        </authorList>
    </citation>
    <scope>NUCLEOTIDE SEQUENCE [LARGE SCALE GENOMIC DNA]</scope>
    <source>
        <strain evidence="3">DSM 17456</strain>
    </source>
</reference>
<organism evidence="2 3">
    <name type="scientific">Halodesulfovibrio marinisediminis DSM 17456</name>
    <dbReference type="NCBI Taxonomy" id="1121457"/>
    <lineage>
        <taxon>Bacteria</taxon>
        <taxon>Pseudomonadati</taxon>
        <taxon>Thermodesulfobacteriota</taxon>
        <taxon>Desulfovibrionia</taxon>
        <taxon>Desulfovibrionales</taxon>
        <taxon>Desulfovibrionaceae</taxon>
        <taxon>Halodesulfovibrio</taxon>
    </lineage>
</organism>
<keyword evidence="1" id="KW-1133">Transmembrane helix</keyword>
<feature type="transmembrane region" description="Helical" evidence="1">
    <location>
        <begin position="24"/>
        <end position="46"/>
    </location>
</feature>
<evidence type="ECO:0000313" key="3">
    <source>
        <dbReference type="Proteomes" id="UP000184694"/>
    </source>
</evidence>
<dbReference type="STRING" id="1121457.SAMN02745161_2727"/>
<dbReference type="Proteomes" id="UP000184694">
    <property type="component" value="Unassembled WGS sequence"/>
</dbReference>
<accession>A0A1N6IGA8</accession>